<name>A0A1I6GD84_9RHOB</name>
<accession>A0A1I6GD84</accession>
<protein>
    <submittedName>
        <fullName evidence="2">Transglutaminase-like superfamily protein</fullName>
    </submittedName>
</protein>
<dbReference type="InterPro" id="IPR002931">
    <property type="entry name" value="Transglutaminase-like"/>
</dbReference>
<reference evidence="3" key="1">
    <citation type="submission" date="2016-10" db="EMBL/GenBank/DDBJ databases">
        <authorList>
            <person name="Varghese N."/>
            <person name="Submissions S."/>
        </authorList>
    </citation>
    <scope>NUCLEOTIDE SEQUENCE [LARGE SCALE GENOMIC DNA]</scope>
    <source>
        <strain evidence="3">DSM 26921</strain>
    </source>
</reference>
<gene>
    <name evidence="2" type="ORF">SAMN04488002_1266</name>
</gene>
<dbReference type="PANTHER" id="PTHR33490">
    <property type="entry name" value="BLR5614 PROTEIN-RELATED"/>
    <property type="match status" value="1"/>
</dbReference>
<dbReference type="EMBL" id="FOYO01000001">
    <property type="protein sequence ID" value="SFR40090.1"/>
    <property type="molecule type" value="Genomic_DNA"/>
</dbReference>
<feature type="domain" description="Transglutaminase-like" evidence="1">
    <location>
        <begin position="28"/>
        <end position="138"/>
    </location>
</feature>
<evidence type="ECO:0000259" key="1">
    <source>
        <dbReference type="Pfam" id="PF01841"/>
    </source>
</evidence>
<evidence type="ECO:0000313" key="3">
    <source>
        <dbReference type="Proteomes" id="UP000199658"/>
    </source>
</evidence>
<dbReference type="AlphaFoldDB" id="A0A1I6GD84"/>
<dbReference type="InterPro" id="IPR038765">
    <property type="entry name" value="Papain-like_cys_pep_sf"/>
</dbReference>
<dbReference type="Proteomes" id="UP000199658">
    <property type="component" value="Unassembled WGS sequence"/>
</dbReference>
<evidence type="ECO:0000313" key="2">
    <source>
        <dbReference type="EMBL" id="SFR40090.1"/>
    </source>
</evidence>
<organism evidence="2 3">
    <name type="scientific">Litoreibacter janthinus</name>
    <dbReference type="NCBI Taxonomy" id="670154"/>
    <lineage>
        <taxon>Bacteria</taxon>
        <taxon>Pseudomonadati</taxon>
        <taxon>Pseudomonadota</taxon>
        <taxon>Alphaproteobacteria</taxon>
        <taxon>Rhodobacterales</taxon>
        <taxon>Roseobacteraceae</taxon>
        <taxon>Litoreibacter</taxon>
    </lineage>
</organism>
<keyword evidence="3" id="KW-1185">Reference proteome</keyword>
<proteinExistence type="predicted"/>
<dbReference type="Gene3D" id="3.10.620.30">
    <property type="match status" value="1"/>
</dbReference>
<dbReference type="SUPFAM" id="SSF54001">
    <property type="entry name" value="Cysteine proteinases"/>
    <property type="match status" value="1"/>
</dbReference>
<dbReference type="PANTHER" id="PTHR33490:SF3">
    <property type="entry name" value="CONSERVED INTEGRAL MEMBRANE PROTEIN"/>
    <property type="match status" value="1"/>
</dbReference>
<sequence>MIPTTLAETEFFDFSDPAVERFAKRALKSGSADKRVQAIELFYAVRDGLFYEIYNADFAREKMSASAILRKGSGLCIHKSIVYTALLRKIGIPAKLWITDVKNHLCSPQLAKLMGSNVFHYHVLVSLQLDGKWIKATPVFNARLCQLYRMTPLEFDGVEDCVNHAYDTDGNNYMEITHEHGEYSDLPYEMVLNGLRQKHASMFETETKFRSGSLVGDLV</sequence>
<dbReference type="Pfam" id="PF01841">
    <property type="entry name" value="Transglut_core"/>
    <property type="match status" value="1"/>
</dbReference>
<dbReference type="STRING" id="670154.SAMN04488002_1266"/>